<evidence type="ECO:0000259" key="21">
    <source>
        <dbReference type="PROSITE" id="PS50262"/>
    </source>
</evidence>
<evidence type="ECO:0000256" key="20">
    <source>
        <dbReference type="SAM" id="Phobius"/>
    </source>
</evidence>
<feature type="compositionally biased region" description="Basic and acidic residues" evidence="19">
    <location>
        <begin position="403"/>
        <end position="418"/>
    </location>
</feature>
<evidence type="ECO:0000256" key="11">
    <source>
        <dbReference type="ARBA" id="ARBA00023139"/>
    </source>
</evidence>
<keyword evidence="4" id="KW-1003">Cell membrane</keyword>
<dbReference type="PRINTS" id="PR01103">
    <property type="entry name" value="ADRENERGICR"/>
</dbReference>
<keyword evidence="12" id="KW-1015">Disulfide bond</keyword>
<dbReference type="PANTHER" id="PTHR24248:SF54">
    <property type="entry name" value="BETA-1 ADRENERGIC RECEPTOR"/>
    <property type="match status" value="1"/>
</dbReference>
<organism evidence="22 23">
    <name type="scientific">Scyliorhinus torazame</name>
    <name type="common">Cloudy catshark</name>
    <name type="synonym">Catulus torazame</name>
    <dbReference type="NCBI Taxonomy" id="75743"/>
    <lineage>
        <taxon>Eukaryota</taxon>
        <taxon>Metazoa</taxon>
        <taxon>Chordata</taxon>
        <taxon>Craniata</taxon>
        <taxon>Vertebrata</taxon>
        <taxon>Chondrichthyes</taxon>
        <taxon>Elasmobranchii</taxon>
        <taxon>Galeomorphii</taxon>
        <taxon>Galeoidea</taxon>
        <taxon>Carcharhiniformes</taxon>
        <taxon>Scyliorhinidae</taxon>
        <taxon>Scyliorhinus</taxon>
    </lineage>
</organism>
<keyword evidence="6 18" id="KW-0812">Transmembrane</keyword>
<evidence type="ECO:0000256" key="12">
    <source>
        <dbReference type="ARBA" id="ARBA00023157"/>
    </source>
</evidence>
<evidence type="ECO:0000256" key="13">
    <source>
        <dbReference type="ARBA" id="ARBA00023170"/>
    </source>
</evidence>
<dbReference type="InterPro" id="IPR000276">
    <property type="entry name" value="GPCR_Rhodpsn"/>
</dbReference>
<keyword evidence="5" id="KW-0597">Phosphoprotein</keyword>
<feature type="transmembrane region" description="Helical" evidence="20">
    <location>
        <begin position="163"/>
        <end position="187"/>
    </location>
</feature>
<dbReference type="AlphaFoldDB" id="A0A401NJB3"/>
<dbReference type="EMBL" id="BFAA01002438">
    <property type="protein sequence ID" value="GCB60950.1"/>
    <property type="molecule type" value="Genomic_DNA"/>
</dbReference>
<dbReference type="Pfam" id="PF00001">
    <property type="entry name" value="7tm_1"/>
    <property type="match status" value="1"/>
</dbReference>
<evidence type="ECO:0000313" key="22">
    <source>
        <dbReference type="EMBL" id="GCB60950.1"/>
    </source>
</evidence>
<evidence type="ECO:0000256" key="8">
    <source>
        <dbReference type="ARBA" id="ARBA00022989"/>
    </source>
</evidence>
<dbReference type="PANTHER" id="PTHR24248">
    <property type="entry name" value="ADRENERGIC RECEPTOR-RELATED G-PROTEIN COUPLED RECEPTOR"/>
    <property type="match status" value="1"/>
</dbReference>
<evidence type="ECO:0000256" key="3">
    <source>
        <dbReference type="ARBA" id="ARBA00022028"/>
    </source>
</evidence>
<evidence type="ECO:0000256" key="18">
    <source>
        <dbReference type="RuleBase" id="RU000688"/>
    </source>
</evidence>
<dbReference type="OrthoDB" id="5975661at2759"/>
<dbReference type="SUPFAM" id="SSF81321">
    <property type="entry name" value="Family A G protein-coupled receptor-like"/>
    <property type="match status" value="1"/>
</dbReference>
<feature type="transmembrane region" description="Helical" evidence="20">
    <location>
        <begin position="219"/>
        <end position="236"/>
    </location>
</feature>
<keyword evidence="9 18" id="KW-0297">G-protein coupled receptor</keyword>
<name>A0A401NJB3_SCYTO</name>
<proteinExistence type="inferred from homology"/>
<feature type="transmembrane region" description="Helical" evidence="20">
    <location>
        <begin position="45"/>
        <end position="71"/>
    </location>
</feature>
<keyword evidence="11" id="KW-0564">Palmitate</keyword>
<evidence type="ECO:0000313" key="23">
    <source>
        <dbReference type="Proteomes" id="UP000288216"/>
    </source>
</evidence>
<evidence type="ECO:0000256" key="14">
    <source>
        <dbReference type="ARBA" id="ARBA00023180"/>
    </source>
</evidence>
<dbReference type="Gene3D" id="1.20.1070.10">
    <property type="entry name" value="Rhodopsin 7-helix transmembrane proteins"/>
    <property type="match status" value="1"/>
</dbReference>
<keyword evidence="10 20" id="KW-0472">Membrane</keyword>
<evidence type="ECO:0000256" key="2">
    <source>
        <dbReference type="ARBA" id="ARBA00004651"/>
    </source>
</evidence>
<accession>A0A401NJB3</accession>
<feature type="domain" description="G-protein coupled receptors family 1 profile" evidence="21">
    <location>
        <begin position="63"/>
        <end position="335"/>
    </location>
</feature>
<dbReference type="GO" id="GO:0043410">
    <property type="term" value="P:positive regulation of MAPK cascade"/>
    <property type="evidence" value="ECO:0007669"/>
    <property type="project" value="TreeGrafter"/>
</dbReference>
<keyword evidence="13 18" id="KW-0675">Receptor</keyword>
<keyword evidence="15 18" id="KW-0807">Transducer</keyword>
<keyword evidence="16" id="KW-0449">Lipoprotein</keyword>
<dbReference type="GO" id="GO:0045823">
    <property type="term" value="P:positive regulation of heart contraction"/>
    <property type="evidence" value="ECO:0007669"/>
    <property type="project" value="InterPro"/>
</dbReference>
<dbReference type="GO" id="GO:0002025">
    <property type="term" value="P:norepinephrine-epinephrine-mediated vasodilation involved in regulation of systemic arterial blood pressure"/>
    <property type="evidence" value="ECO:0007669"/>
    <property type="project" value="TreeGrafter"/>
</dbReference>
<dbReference type="GO" id="GO:0005768">
    <property type="term" value="C:endosome"/>
    <property type="evidence" value="ECO:0007669"/>
    <property type="project" value="UniProtKB-SubCell"/>
</dbReference>
<dbReference type="GO" id="GO:0004940">
    <property type="term" value="F:beta1-adrenergic receptor activity"/>
    <property type="evidence" value="ECO:0007669"/>
    <property type="project" value="InterPro"/>
</dbReference>
<gene>
    <name evidence="22" type="ORF">scyTo_0006962</name>
</gene>
<evidence type="ECO:0000256" key="4">
    <source>
        <dbReference type="ARBA" id="ARBA00022475"/>
    </source>
</evidence>
<dbReference type="InterPro" id="IPR002233">
    <property type="entry name" value="ADR_fam"/>
</dbReference>
<keyword evidence="23" id="KW-1185">Reference proteome</keyword>
<evidence type="ECO:0000256" key="17">
    <source>
        <dbReference type="ARBA" id="ARBA00032462"/>
    </source>
</evidence>
<comment type="subcellular location">
    <subcellularLocation>
        <location evidence="2">Cell membrane</location>
        <topology evidence="2">Multi-pass membrane protein</topology>
    </subcellularLocation>
    <subcellularLocation>
        <location evidence="1">Endosome</location>
    </subcellularLocation>
</comment>
<comment type="similarity">
    <text evidence="18">Belongs to the G-protein coupled receptor 1 family.</text>
</comment>
<dbReference type="GO" id="GO:0005886">
    <property type="term" value="C:plasma membrane"/>
    <property type="evidence" value="ECO:0007669"/>
    <property type="project" value="UniProtKB-SubCell"/>
</dbReference>
<dbReference type="STRING" id="75743.A0A401NJB3"/>
<dbReference type="OMA" id="LGMWTDC"/>
<feature type="transmembrane region" description="Helical" evidence="20">
    <location>
        <begin position="83"/>
        <end position="109"/>
    </location>
</feature>
<dbReference type="GO" id="GO:0071880">
    <property type="term" value="P:adenylate cyclase-activating adrenergic receptor signaling pathway"/>
    <property type="evidence" value="ECO:0007669"/>
    <property type="project" value="TreeGrafter"/>
</dbReference>
<reference evidence="22 23" key="1">
    <citation type="journal article" date="2018" name="Nat. Ecol. Evol.">
        <title>Shark genomes provide insights into elasmobranch evolution and the origin of vertebrates.</title>
        <authorList>
            <person name="Hara Y"/>
            <person name="Yamaguchi K"/>
            <person name="Onimaru K"/>
            <person name="Kadota M"/>
            <person name="Koyanagi M"/>
            <person name="Keeley SD"/>
            <person name="Tatsumi K"/>
            <person name="Tanaka K"/>
            <person name="Motone F"/>
            <person name="Kageyama Y"/>
            <person name="Nozu R"/>
            <person name="Adachi N"/>
            <person name="Nishimura O"/>
            <person name="Nakagawa R"/>
            <person name="Tanegashima C"/>
            <person name="Kiyatake I"/>
            <person name="Matsumoto R"/>
            <person name="Murakumo K"/>
            <person name="Nishida K"/>
            <person name="Terakita A"/>
            <person name="Kuratani S"/>
            <person name="Sato K"/>
            <person name="Hyodo S Kuraku.S."/>
        </authorList>
    </citation>
    <scope>NUCLEOTIDE SEQUENCE [LARGE SCALE GENOMIC DNA]</scope>
</reference>
<dbReference type="PROSITE" id="PS50262">
    <property type="entry name" value="G_PROTEIN_RECEP_F1_2"/>
    <property type="match status" value="1"/>
</dbReference>
<evidence type="ECO:0000256" key="9">
    <source>
        <dbReference type="ARBA" id="ARBA00023040"/>
    </source>
</evidence>
<evidence type="ECO:0000256" key="19">
    <source>
        <dbReference type="SAM" id="MobiDB-lite"/>
    </source>
</evidence>
<evidence type="ECO:0000256" key="1">
    <source>
        <dbReference type="ARBA" id="ARBA00004177"/>
    </source>
</evidence>
<dbReference type="CDD" id="cd15958">
    <property type="entry name" value="7tmA_Beta1_AR"/>
    <property type="match status" value="1"/>
</dbReference>
<sequence>MGDGGNPADFVNRSATIIFVNPANGVSPSAPEQRLPDDGHDRAQWVVGMGTVMAIIVLTTVLGNLLVVLAVAKNQRLHTLTNLFIVSLACADLVMGLLVVPFGATVVVRGTWLYGSVFCEIWTSVDVLCVTASIETLCVIAIDRYIAITSPFRYQTLLTKARARGIVCVVWLISALISLLPILMHWWRDDDPEALRCYNDPCCCDFVTNKAYALASSTISFYLPLLIMIFVYARVFQEAKKQMKKIDKCEGRFYTSHFIPNGRSARRRPSRIIAMKDHKALKTLGIIMGTFTLCWLPFFLANVAKAFRADIVPDNLFLFFNWLGYVNSAFNPIIYCKSPDFRAAFKRLLFCPGPADSRLYTGSGEFTPCSGMFGSTLDPRGLESWSDWNRTQEGDEGQLDRQQQQDESQRAGDEESHF</sequence>
<feature type="transmembrane region" description="Helical" evidence="20">
    <location>
        <begin position="284"/>
        <end position="304"/>
    </location>
</feature>
<dbReference type="PRINTS" id="PR00237">
    <property type="entry name" value="GPCRRHODOPSN"/>
</dbReference>
<evidence type="ECO:0000256" key="5">
    <source>
        <dbReference type="ARBA" id="ARBA00022553"/>
    </source>
</evidence>
<evidence type="ECO:0000256" key="6">
    <source>
        <dbReference type="ARBA" id="ARBA00022692"/>
    </source>
</evidence>
<keyword evidence="7" id="KW-0967">Endosome</keyword>
<dbReference type="Proteomes" id="UP000288216">
    <property type="component" value="Unassembled WGS sequence"/>
</dbReference>
<feature type="transmembrane region" description="Helical" evidence="20">
    <location>
        <begin position="121"/>
        <end position="142"/>
    </location>
</feature>
<feature type="transmembrane region" description="Helical" evidence="20">
    <location>
        <begin position="316"/>
        <end position="336"/>
    </location>
</feature>
<dbReference type="PROSITE" id="PS00237">
    <property type="entry name" value="G_PROTEIN_RECEP_F1_1"/>
    <property type="match status" value="1"/>
</dbReference>
<keyword evidence="8 20" id="KW-1133">Transmembrane helix</keyword>
<keyword evidence="14" id="KW-0325">Glycoprotein</keyword>
<evidence type="ECO:0000256" key="10">
    <source>
        <dbReference type="ARBA" id="ARBA00023136"/>
    </source>
</evidence>
<feature type="region of interest" description="Disordered" evidence="19">
    <location>
        <begin position="381"/>
        <end position="418"/>
    </location>
</feature>
<protein>
    <recommendedName>
        <fullName evidence="3">Beta-1 adrenergic receptor</fullName>
    </recommendedName>
    <alternativeName>
        <fullName evidence="17">Beta-1 adrenoreceptor</fullName>
    </alternativeName>
</protein>
<dbReference type="FunFam" id="1.20.1070.10:FF:000057">
    <property type="entry name" value="Beta-1 adrenergic receptor"/>
    <property type="match status" value="1"/>
</dbReference>
<evidence type="ECO:0000256" key="16">
    <source>
        <dbReference type="ARBA" id="ARBA00023288"/>
    </source>
</evidence>
<evidence type="ECO:0000256" key="7">
    <source>
        <dbReference type="ARBA" id="ARBA00022753"/>
    </source>
</evidence>
<dbReference type="PRINTS" id="PR00561">
    <property type="entry name" value="ADRENRGCB1AR"/>
</dbReference>
<dbReference type="InterPro" id="IPR000507">
    <property type="entry name" value="ADRB1_rcpt"/>
</dbReference>
<dbReference type="InterPro" id="IPR017452">
    <property type="entry name" value="GPCR_Rhodpsn_7TM"/>
</dbReference>
<comment type="caution">
    <text evidence="22">The sequence shown here is derived from an EMBL/GenBank/DDBJ whole genome shotgun (WGS) entry which is preliminary data.</text>
</comment>
<dbReference type="SMART" id="SM01381">
    <property type="entry name" value="7TM_GPCR_Srsx"/>
    <property type="match status" value="1"/>
</dbReference>
<evidence type="ECO:0000256" key="15">
    <source>
        <dbReference type="ARBA" id="ARBA00023224"/>
    </source>
</evidence>